<keyword evidence="7" id="KW-1185">Reference proteome</keyword>
<proteinExistence type="predicted"/>
<comment type="subcellular location">
    <subcellularLocation>
        <location evidence="1">Membrane</location>
        <topology evidence="1">Single-pass membrane protein</topology>
    </subcellularLocation>
</comment>
<name>A0ABQ1HXG4_9ALTE</name>
<keyword evidence="2" id="KW-0812">Transmembrane</keyword>
<evidence type="ECO:0000313" key="7">
    <source>
        <dbReference type="Proteomes" id="UP000651977"/>
    </source>
</evidence>
<evidence type="ECO:0000256" key="4">
    <source>
        <dbReference type="ARBA" id="ARBA00023136"/>
    </source>
</evidence>
<keyword evidence="3" id="KW-1133">Transmembrane helix</keyword>
<reference evidence="7" key="1">
    <citation type="journal article" date="2019" name="Int. J. Syst. Evol. Microbiol.">
        <title>The Global Catalogue of Microorganisms (GCM) 10K type strain sequencing project: providing services to taxonomists for standard genome sequencing and annotation.</title>
        <authorList>
            <consortium name="The Broad Institute Genomics Platform"/>
            <consortium name="The Broad Institute Genome Sequencing Center for Infectious Disease"/>
            <person name="Wu L."/>
            <person name="Ma J."/>
        </authorList>
    </citation>
    <scope>NUCLEOTIDE SEQUENCE [LARGE SCALE GENOMIC DNA]</scope>
    <source>
        <strain evidence="7">CGMCC 1.10131</strain>
    </source>
</reference>
<keyword evidence="4" id="KW-0472">Membrane</keyword>
<evidence type="ECO:0000256" key="2">
    <source>
        <dbReference type="ARBA" id="ARBA00022692"/>
    </source>
</evidence>
<sequence>MIFRVVRLTLIAISALLLSVVLALSFSPSTEWILAKVDQWVDGLTISQAQGNLYSGISAEQVIWQQTGLKVQLDGLNIKLDWVCISQSQLCVETLSSEAFSLDLDTEQLLAYSSEQTEEAAPSSGVWLPPVPFVLKALNVAKAKLEIDGILISWQQLQGQAHWQGKLISVDYLALDQWQLVLPQSSSPASPASEDEPLLPFQVELPEIVLPYQIAVADLRLSQGQIEVAEQSLAFPLATAKADVGFSELFIKQLFIDSPWGQLQLSGEQAFKHNFASNLSGHWQMPLLEQSLSTQFSLNGDGKALELWLQSQGAVAAEVDGQLAWLKPNLPFDLRAELKQPLSLVAEQLSLEQLNILASGDLSAYQAQINSELAGAQALRLSGDVQGDLSRLSAFALSGELLDGKATSVNDIDSAEPDHGIGQFKLSGAASWQQQVQAQLNATFSDLQLSHWLDLGEQISLPDIDGQISASLNEQQWQVSQAAIQGRWLGLPLSAKASGEGNLAEQRNQATLEVQLAEQRLSATLEQQQQQISIDGQLDAEQLADLPWFDKGLAQAQVKVRGTLSQPLINWQLTAEQLDTPDFSLAQVNSSGSLELDSTFTGQLQLGLAQLQVAGERIEQVDLAYKSAQGKQSLSLSAEQAERSLHLSALGQGDTQNWSGVLDKADISAELGRWDLSQDIELSYQQGVVSVGEHCWSRDVSQICLLQPFTSSGDSALVLSMQQFNFAVLNSLMPEGTRLEGSASMDLDAQLQQWQPQTATLKLQLSPGSLVQQDEIETKELHYQSLLVDAQLADSMLNWNAVFVSKELGKLESKGSTAIDKNGEINGALNIDQLQLSPLLPFFPILDNIEGEITGQVLLSGAVTKPSLDGEIKLSEAYLSGPQLPLSIENLQTQLRFDNQQAELEGQFTSGGKIAQWQGQFAWPNNQLTGELDFNASLLPLVIDPYASFAVSPAVKIKIKPDLIDVSGDINVEEGSIKVKRLPDSAISESSDAIVIEEQTEAVGTQRTQLDIRVSLADKITLEALGLNTRLKGLLSLKQAANEPLLADGRIELVDGSFRAYGQNLLIEKGWIMFNGPIEQPYLDFQAIRNPDTISDNVTVGVKVIGLADAPQVTLYSEPSMSQNEMLSYLLRGRGLSDTEQDDNALSSMLLSAGIGRTEGIVGKVGSTLGLNDLSLSTAGSGSSTQVEVSAYVLPGVQVRYGMGVFDPVNELTVKYEILPKLFIEAFSGLNNALDVYYEFYLD</sequence>
<comment type="caution">
    <text evidence="6">The sequence shown here is derived from an EMBL/GenBank/DDBJ whole genome shotgun (WGS) entry which is preliminary data.</text>
</comment>
<feature type="domain" description="Translocation and assembly module TamB C-terminal" evidence="5">
    <location>
        <begin position="910"/>
        <end position="1240"/>
    </location>
</feature>
<dbReference type="InterPro" id="IPR007452">
    <property type="entry name" value="TamB_C"/>
</dbReference>
<dbReference type="Pfam" id="PF04357">
    <property type="entry name" value="TamB"/>
    <property type="match status" value="1"/>
</dbReference>
<evidence type="ECO:0000256" key="1">
    <source>
        <dbReference type="ARBA" id="ARBA00004167"/>
    </source>
</evidence>
<accession>A0ABQ1HXG4</accession>
<dbReference type="RefSeq" id="WP_055731750.1">
    <property type="nucleotide sequence ID" value="NZ_BMDY01000001.1"/>
</dbReference>
<dbReference type="Proteomes" id="UP000651977">
    <property type="component" value="Unassembled WGS sequence"/>
</dbReference>
<evidence type="ECO:0000259" key="5">
    <source>
        <dbReference type="Pfam" id="PF04357"/>
    </source>
</evidence>
<gene>
    <name evidence="6" type="ORF">GCM10007414_01360</name>
</gene>
<protein>
    <submittedName>
        <fullName evidence="6">DUF490 domain-containing protein</fullName>
    </submittedName>
</protein>
<evidence type="ECO:0000256" key="3">
    <source>
        <dbReference type="ARBA" id="ARBA00022989"/>
    </source>
</evidence>
<evidence type="ECO:0000313" key="6">
    <source>
        <dbReference type="EMBL" id="GGA92446.1"/>
    </source>
</evidence>
<dbReference type="EMBL" id="BMDY01000001">
    <property type="protein sequence ID" value="GGA92446.1"/>
    <property type="molecule type" value="Genomic_DNA"/>
</dbReference>
<organism evidence="6 7">
    <name type="scientific">Agarivorans gilvus</name>
    <dbReference type="NCBI Taxonomy" id="680279"/>
    <lineage>
        <taxon>Bacteria</taxon>
        <taxon>Pseudomonadati</taxon>
        <taxon>Pseudomonadota</taxon>
        <taxon>Gammaproteobacteria</taxon>
        <taxon>Alteromonadales</taxon>
        <taxon>Alteromonadaceae</taxon>
        <taxon>Agarivorans</taxon>
    </lineage>
</organism>
<dbReference type="PANTHER" id="PTHR36985">
    <property type="entry name" value="TRANSLOCATION AND ASSEMBLY MODULE SUBUNIT TAMB"/>
    <property type="match status" value="1"/>
</dbReference>
<dbReference type="PANTHER" id="PTHR36985:SF1">
    <property type="entry name" value="TRANSLOCATION AND ASSEMBLY MODULE SUBUNIT TAMB"/>
    <property type="match status" value="1"/>
</dbReference>